<dbReference type="HOGENOM" id="CLU_054549_1_2_9"/>
<reference evidence="2 3" key="1">
    <citation type="submission" date="2011-08" db="EMBL/GenBank/DDBJ databases">
        <title>The Genome Sequence of Eubacteriaceae bacterium ACC19a.</title>
        <authorList>
            <consortium name="The Broad Institute Genome Sequencing Platform"/>
            <person name="Earl A."/>
            <person name="Ward D."/>
            <person name="Feldgarden M."/>
            <person name="Gevers D."/>
            <person name="Sizova M."/>
            <person name="Hazen A."/>
            <person name="Epstein S."/>
            <person name="Young S.K."/>
            <person name="Zeng Q."/>
            <person name="Gargeya S."/>
            <person name="Fitzgerald M."/>
            <person name="Haas B."/>
            <person name="Abouelleil A."/>
            <person name="Alvarado L."/>
            <person name="Arachchi H.M."/>
            <person name="Berlin A."/>
            <person name="Brown A."/>
            <person name="Chapman S.B."/>
            <person name="Chen Z."/>
            <person name="Dunbar C."/>
            <person name="Freedman E."/>
            <person name="Gearin G."/>
            <person name="Gellesch M."/>
            <person name="Goldberg J."/>
            <person name="Griggs A."/>
            <person name="Gujja S."/>
            <person name="Heiman D."/>
            <person name="Howarth C."/>
            <person name="Larson L."/>
            <person name="Lui A."/>
            <person name="MacDonald P.J.P."/>
            <person name="Montmayeur A."/>
            <person name="Murphy C."/>
            <person name="Neiman D."/>
            <person name="Pearson M."/>
            <person name="Priest M."/>
            <person name="Roberts A."/>
            <person name="Saif S."/>
            <person name="Shea T."/>
            <person name="Shenoy N."/>
            <person name="Sisk P."/>
            <person name="Stolte C."/>
            <person name="Sykes S."/>
            <person name="Wortman J."/>
            <person name="Nusbaum C."/>
            <person name="Birren B."/>
        </authorList>
    </citation>
    <scope>NUCLEOTIDE SEQUENCE [LARGE SCALE GENOMIC DNA]</scope>
    <source>
        <strain evidence="2 3">ACC19a</strain>
    </source>
</reference>
<evidence type="ECO:0000313" key="3">
    <source>
        <dbReference type="Proteomes" id="UP000006437"/>
    </source>
</evidence>
<dbReference type="CDD" id="cd06223">
    <property type="entry name" value="PRTases_typeI"/>
    <property type="match status" value="1"/>
</dbReference>
<dbReference type="Gene3D" id="3.40.50.2020">
    <property type="match status" value="1"/>
</dbReference>
<comment type="caution">
    <text evidence="2">The sequence shown here is derived from an EMBL/GenBank/DDBJ whole genome shotgun (WGS) entry which is preliminary data.</text>
</comment>
<dbReference type="RefSeq" id="WP_009524745.1">
    <property type="nucleotide sequence ID" value="NZ_JH414547.1"/>
</dbReference>
<dbReference type="SUPFAM" id="SSF53271">
    <property type="entry name" value="PRTase-like"/>
    <property type="match status" value="1"/>
</dbReference>
<dbReference type="InterPro" id="IPR029057">
    <property type="entry name" value="PRTase-like"/>
</dbReference>
<dbReference type="InterPro" id="IPR000836">
    <property type="entry name" value="PRTase_dom"/>
</dbReference>
<dbReference type="AlphaFoldDB" id="G9X285"/>
<proteinExistence type="inferred from homology"/>
<protein>
    <recommendedName>
        <fullName evidence="4">ComF family protein</fullName>
    </recommendedName>
</protein>
<organism evidence="2 3">
    <name type="scientific">Peptoanaerobacter stomatis</name>
    <dbReference type="NCBI Taxonomy" id="796937"/>
    <lineage>
        <taxon>Bacteria</taxon>
        <taxon>Bacillati</taxon>
        <taxon>Bacillota</taxon>
        <taxon>Clostridia</taxon>
        <taxon>Peptostreptococcales</taxon>
        <taxon>Filifactoraceae</taxon>
        <taxon>Peptoanaerobacter</taxon>
    </lineage>
</organism>
<dbReference type="BioCyc" id="EBAC796937-HMP:GMGH-509-MONOMER"/>
<evidence type="ECO:0000256" key="1">
    <source>
        <dbReference type="ARBA" id="ARBA00008007"/>
    </source>
</evidence>
<dbReference type="Proteomes" id="UP000006437">
    <property type="component" value="Unassembled WGS sequence"/>
</dbReference>
<accession>G9X285</accession>
<name>G9X285_9FIRM</name>
<dbReference type="PANTHER" id="PTHR47505">
    <property type="entry name" value="DNA UTILIZATION PROTEIN YHGH"/>
    <property type="match status" value="1"/>
</dbReference>
<sequence>MELIFPKNIYCINCDKPISRQNTLSLCNNCHENIKFLYDKNVSYDKEVIELLKSKYIDDIKIATIYDEVMKNLIHKIKYSQKTYLARYFASILHTLICKNNIDFDFISSVPIHKKRLMQRGYNQVDLIVKHLSKFTKKTQISVSKRIKETKDMYALHLKERNEEMKDAFESEYDEKLSDKTLLIVDDILTTGATALNLCKSIKNKNKTVRIKIIFLSRASLK</sequence>
<comment type="similarity">
    <text evidence="1">Belongs to the ComF/GntX family.</text>
</comment>
<dbReference type="InterPro" id="IPR051910">
    <property type="entry name" value="ComF/GntX_DNA_util-trans"/>
</dbReference>
<evidence type="ECO:0008006" key="4">
    <source>
        <dbReference type="Google" id="ProtNLM"/>
    </source>
</evidence>
<dbReference type="EMBL" id="AFZE01000045">
    <property type="protein sequence ID" value="EHL13208.1"/>
    <property type="molecule type" value="Genomic_DNA"/>
</dbReference>
<dbReference type="PANTHER" id="PTHR47505:SF1">
    <property type="entry name" value="DNA UTILIZATION PROTEIN YHGH"/>
    <property type="match status" value="1"/>
</dbReference>
<gene>
    <name evidence="2" type="ORF">HMPREF9629_00508</name>
</gene>
<evidence type="ECO:0000313" key="2">
    <source>
        <dbReference type="EMBL" id="EHL13208.1"/>
    </source>
</evidence>